<dbReference type="Proteomes" id="UP001279734">
    <property type="component" value="Unassembled WGS sequence"/>
</dbReference>
<comment type="caution">
    <text evidence="1">The sequence shown here is derived from an EMBL/GenBank/DDBJ whole genome shotgun (WGS) entry which is preliminary data.</text>
</comment>
<evidence type="ECO:0000313" key="2">
    <source>
        <dbReference type="Proteomes" id="UP001279734"/>
    </source>
</evidence>
<dbReference type="AlphaFoldDB" id="A0AAD3XMU9"/>
<dbReference type="EMBL" id="BSYO01000009">
    <property type="protein sequence ID" value="GMH10126.1"/>
    <property type="molecule type" value="Genomic_DNA"/>
</dbReference>
<protein>
    <submittedName>
        <fullName evidence="1">Uncharacterized protein</fullName>
    </submittedName>
</protein>
<sequence>MAKLIKLLVPYGSRAYYNGIAARLYGPKSSPFQAKCRRCQSVPKDQAAVVARIAIASAGFTAVTANPETKHLFKSGKKYISCNLYSDYIAMTRSSVGQEVSWLCV</sequence>
<evidence type="ECO:0000313" key="1">
    <source>
        <dbReference type="EMBL" id="GMH10126.1"/>
    </source>
</evidence>
<reference evidence="1" key="1">
    <citation type="submission" date="2023-05" db="EMBL/GenBank/DDBJ databases">
        <title>Nepenthes gracilis genome sequencing.</title>
        <authorList>
            <person name="Fukushima K."/>
        </authorList>
    </citation>
    <scope>NUCLEOTIDE SEQUENCE</scope>
    <source>
        <strain evidence="1">SING2019-196</strain>
    </source>
</reference>
<organism evidence="1 2">
    <name type="scientific">Nepenthes gracilis</name>
    <name type="common">Slender pitcher plant</name>
    <dbReference type="NCBI Taxonomy" id="150966"/>
    <lineage>
        <taxon>Eukaryota</taxon>
        <taxon>Viridiplantae</taxon>
        <taxon>Streptophyta</taxon>
        <taxon>Embryophyta</taxon>
        <taxon>Tracheophyta</taxon>
        <taxon>Spermatophyta</taxon>
        <taxon>Magnoliopsida</taxon>
        <taxon>eudicotyledons</taxon>
        <taxon>Gunneridae</taxon>
        <taxon>Pentapetalae</taxon>
        <taxon>Caryophyllales</taxon>
        <taxon>Nepenthaceae</taxon>
        <taxon>Nepenthes</taxon>
    </lineage>
</organism>
<keyword evidence="2" id="KW-1185">Reference proteome</keyword>
<proteinExistence type="predicted"/>
<name>A0AAD3XMU9_NEPGR</name>
<accession>A0AAD3XMU9</accession>
<gene>
    <name evidence="1" type="ORF">Nepgr_011967</name>
</gene>